<protein>
    <recommendedName>
        <fullName evidence="9">Cell division protein FtsQ</fullName>
    </recommendedName>
</protein>
<evidence type="ECO:0000259" key="11">
    <source>
        <dbReference type="PROSITE" id="PS51779"/>
    </source>
</evidence>
<feature type="region of interest" description="Disordered" evidence="10">
    <location>
        <begin position="1"/>
        <end position="20"/>
    </location>
</feature>
<dbReference type="EMBL" id="VHLH01000012">
    <property type="protein sequence ID" value="TPW29272.1"/>
    <property type="molecule type" value="Genomic_DNA"/>
</dbReference>
<dbReference type="Pfam" id="PF08478">
    <property type="entry name" value="POTRA_1"/>
    <property type="match status" value="1"/>
</dbReference>
<evidence type="ECO:0000256" key="8">
    <source>
        <dbReference type="ARBA" id="ARBA00023306"/>
    </source>
</evidence>
<dbReference type="OrthoDB" id="9783091at2"/>
<proteinExistence type="inferred from homology"/>
<dbReference type="Gene3D" id="3.40.50.11690">
    <property type="entry name" value="Cell division protein FtsQ/DivIB"/>
    <property type="match status" value="1"/>
</dbReference>
<comment type="subcellular location">
    <subcellularLocation>
        <location evidence="9">Cell inner membrane</location>
        <topology evidence="9">Single-pass type II membrane protein</topology>
    </subcellularLocation>
    <subcellularLocation>
        <location evidence="1">Membrane</location>
    </subcellularLocation>
    <text evidence="9">Localizes to the division septum.</text>
</comment>
<dbReference type="InterPro" id="IPR013685">
    <property type="entry name" value="POTRA_FtsQ_type"/>
</dbReference>
<comment type="caution">
    <text evidence="12">The sequence shown here is derived from an EMBL/GenBank/DDBJ whole genome shotgun (WGS) entry which is preliminary data.</text>
</comment>
<evidence type="ECO:0000256" key="7">
    <source>
        <dbReference type="ARBA" id="ARBA00023136"/>
    </source>
</evidence>
<dbReference type="GO" id="GO:0090529">
    <property type="term" value="P:cell septum assembly"/>
    <property type="evidence" value="ECO:0007669"/>
    <property type="project" value="InterPro"/>
</dbReference>
<gene>
    <name evidence="9" type="primary">ftsQ</name>
    <name evidence="12" type="ORF">FJU11_07625</name>
</gene>
<dbReference type="HAMAP" id="MF_00911">
    <property type="entry name" value="FtsQ_subfam"/>
    <property type="match status" value="1"/>
</dbReference>
<sequence>MDGGGRHVSALGRKKPESNVAGSDWRDAFVAPRWARRSLRFGRALATGRVAFPRYTGVAALAVLFSATGIYGAALGGHGQAALEAVGSAVGFPVNDVNITGNVETSEIDVLQQLGLDGDTSLLTIDAHAARDQLVKLPWVADAEVRKVYPGSLNIHLRERKAFAIWQHAGQLSLIERSGRVIAPFVQGTKFAALPLYVGRGAQEKAAAFNDLLSAWPDLVHRAKAVVRVDDRRWNLVFDNNVTLKLPHEHVAQALEDFDVMEKQRDVLDHDIVAVDLRLADRITVQLSPAAAERRREAIADRDKMLEKQEKNAWEHENVGKQV</sequence>
<evidence type="ECO:0000256" key="6">
    <source>
        <dbReference type="ARBA" id="ARBA00022989"/>
    </source>
</evidence>
<dbReference type="Gene3D" id="3.10.20.310">
    <property type="entry name" value="membrane protein fhac"/>
    <property type="match status" value="1"/>
</dbReference>
<keyword evidence="13" id="KW-1185">Reference proteome</keyword>
<dbReference type="PANTHER" id="PTHR35851">
    <property type="entry name" value="CELL DIVISION PROTEIN FTSQ"/>
    <property type="match status" value="1"/>
</dbReference>
<dbReference type="GO" id="GO:0032153">
    <property type="term" value="C:cell division site"/>
    <property type="evidence" value="ECO:0007669"/>
    <property type="project" value="UniProtKB-UniRule"/>
</dbReference>
<evidence type="ECO:0000256" key="4">
    <source>
        <dbReference type="ARBA" id="ARBA00022618"/>
    </source>
</evidence>
<accession>A0A506U4I8</accession>
<keyword evidence="3 9" id="KW-0997">Cell inner membrane</keyword>
<dbReference type="InterPro" id="IPR026579">
    <property type="entry name" value="FtsQ"/>
</dbReference>
<dbReference type="InterPro" id="IPR045335">
    <property type="entry name" value="FtsQ_C_sf"/>
</dbReference>
<keyword evidence="6 9" id="KW-1133">Transmembrane helix</keyword>
<evidence type="ECO:0000256" key="3">
    <source>
        <dbReference type="ARBA" id="ARBA00022519"/>
    </source>
</evidence>
<dbReference type="Proteomes" id="UP000320314">
    <property type="component" value="Unassembled WGS sequence"/>
</dbReference>
<evidence type="ECO:0000256" key="1">
    <source>
        <dbReference type="ARBA" id="ARBA00004370"/>
    </source>
</evidence>
<evidence type="ECO:0000256" key="9">
    <source>
        <dbReference type="HAMAP-Rule" id="MF_00911"/>
    </source>
</evidence>
<evidence type="ECO:0000256" key="2">
    <source>
        <dbReference type="ARBA" id="ARBA00022475"/>
    </source>
</evidence>
<dbReference type="PROSITE" id="PS51779">
    <property type="entry name" value="POTRA"/>
    <property type="match status" value="1"/>
</dbReference>
<reference evidence="12 13" key="1">
    <citation type="submission" date="2019-06" db="EMBL/GenBank/DDBJ databases">
        <authorList>
            <person name="Li M."/>
        </authorList>
    </citation>
    <scope>NUCLEOTIDE SEQUENCE [LARGE SCALE GENOMIC DNA]</scope>
    <source>
        <strain evidence="12 13">BGMRC6574</strain>
    </source>
</reference>
<dbReference type="GO" id="GO:0043093">
    <property type="term" value="P:FtsZ-dependent cytokinesis"/>
    <property type="evidence" value="ECO:0007669"/>
    <property type="project" value="UniProtKB-UniRule"/>
</dbReference>
<dbReference type="InterPro" id="IPR034746">
    <property type="entry name" value="POTRA"/>
</dbReference>
<keyword evidence="2 9" id="KW-1003">Cell membrane</keyword>
<dbReference type="PANTHER" id="PTHR35851:SF1">
    <property type="entry name" value="CELL DIVISION PROTEIN FTSQ"/>
    <property type="match status" value="1"/>
</dbReference>
<comment type="function">
    <text evidence="9">Essential cell division protein.</text>
</comment>
<keyword evidence="7 9" id="KW-0472">Membrane</keyword>
<organism evidence="12 13">
    <name type="scientific">Pararhizobium mangrovi</name>
    <dbReference type="NCBI Taxonomy" id="2590452"/>
    <lineage>
        <taxon>Bacteria</taxon>
        <taxon>Pseudomonadati</taxon>
        <taxon>Pseudomonadota</taxon>
        <taxon>Alphaproteobacteria</taxon>
        <taxon>Hyphomicrobiales</taxon>
        <taxon>Rhizobiaceae</taxon>
        <taxon>Rhizobium/Agrobacterium group</taxon>
        <taxon>Pararhizobium</taxon>
    </lineage>
</organism>
<keyword evidence="5 9" id="KW-0812">Transmembrane</keyword>
<keyword evidence="8 9" id="KW-0131">Cell cycle</keyword>
<keyword evidence="4 9" id="KW-0132">Cell division</keyword>
<evidence type="ECO:0000313" key="12">
    <source>
        <dbReference type="EMBL" id="TPW29272.1"/>
    </source>
</evidence>
<evidence type="ECO:0000256" key="10">
    <source>
        <dbReference type="SAM" id="MobiDB-lite"/>
    </source>
</evidence>
<evidence type="ECO:0000313" key="13">
    <source>
        <dbReference type="Proteomes" id="UP000320314"/>
    </source>
</evidence>
<name>A0A506U4I8_9HYPH</name>
<evidence type="ECO:0000256" key="5">
    <source>
        <dbReference type="ARBA" id="ARBA00022692"/>
    </source>
</evidence>
<comment type="similarity">
    <text evidence="9">Belongs to the FtsQ/DivIB family. FtsQ subfamily.</text>
</comment>
<dbReference type="AlphaFoldDB" id="A0A506U4I8"/>
<dbReference type="Pfam" id="PF03799">
    <property type="entry name" value="FtsQ_DivIB_C"/>
    <property type="match status" value="1"/>
</dbReference>
<dbReference type="InterPro" id="IPR005548">
    <property type="entry name" value="Cell_div_FtsQ/DivIB_C"/>
</dbReference>
<dbReference type="GO" id="GO:0005886">
    <property type="term" value="C:plasma membrane"/>
    <property type="evidence" value="ECO:0007669"/>
    <property type="project" value="UniProtKB-SubCell"/>
</dbReference>
<feature type="domain" description="POTRA" evidence="11">
    <location>
        <begin position="92"/>
        <end position="160"/>
    </location>
</feature>